<dbReference type="STRING" id="1224947.SAMN05216480_11420"/>
<dbReference type="Pfam" id="PF01638">
    <property type="entry name" value="HxlR"/>
    <property type="match status" value="1"/>
</dbReference>
<evidence type="ECO:0000256" key="3">
    <source>
        <dbReference type="ARBA" id="ARBA00023163"/>
    </source>
</evidence>
<dbReference type="SUPFAM" id="SSF46785">
    <property type="entry name" value="Winged helix' DNA-binding domain"/>
    <property type="match status" value="1"/>
</dbReference>
<dbReference type="PROSITE" id="PS51118">
    <property type="entry name" value="HTH_HXLR"/>
    <property type="match status" value="1"/>
</dbReference>
<dbReference type="InterPro" id="IPR036390">
    <property type="entry name" value="WH_DNA-bd_sf"/>
</dbReference>
<proteinExistence type="predicted"/>
<dbReference type="EMBL" id="FPBK01000014">
    <property type="protein sequence ID" value="SFU69694.1"/>
    <property type="molecule type" value="Genomic_DNA"/>
</dbReference>
<keyword evidence="3" id="KW-0804">Transcription</keyword>
<dbReference type="PANTHER" id="PTHR33204:SF29">
    <property type="entry name" value="TRANSCRIPTIONAL REGULATOR"/>
    <property type="match status" value="1"/>
</dbReference>
<keyword evidence="1" id="KW-0805">Transcription regulation</keyword>
<accession>A0A1I7IA17</accession>
<evidence type="ECO:0000259" key="4">
    <source>
        <dbReference type="PROSITE" id="PS51118"/>
    </source>
</evidence>
<dbReference type="RefSeq" id="WP_093026053.1">
    <property type="nucleotide sequence ID" value="NZ_FPBK01000014.1"/>
</dbReference>
<protein>
    <submittedName>
        <fullName evidence="5">Transcriptional regulator, HxlR family</fullName>
    </submittedName>
</protein>
<dbReference type="PANTHER" id="PTHR33204">
    <property type="entry name" value="TRANSCRIPTIONAL REGULATOR, MARR FAMILY"/>
    <property type="match status" value="1"/>
</dbReference>
<evidence type="ECO:0000256" key="1">
    <source>
        <dbReference type="ARBA" id="ARBA00023015"/>
    </source>
</evidence>
<reference evidence="5 6" key="1">
    <citation type="submission" date="2016-10" db="EMBL/GenBank/DDBJ databases">
        <authorList>
            <person name="de Groot N.N."/>
        </authorList>
    </citation>
    <scope>NUCLEOTIDE SEQUENCE [LARGE SCALE GENOMIC DNA]</scope>
    <source>
        <strain evidence="5 6">CGMCC 1.12333</strain>
    </source>
</reference>
<sequence>MYERKTPVNIDCGLHLFMEVMNGKWKINLVWCIYNEIKRPSDLQRKIPNATRRVLEGQLKQLVNHGILSKKTYDVKPPKVEYSLTELGESLIPIIKSTAKWGEDNREELEKLIVK</sequence>
<gene>
    <name evidence="5" type="ORF">SAMN05216480_11420</name>
</gene>
<dbReference type="Gene3D" id="1.10.10.10">
    <property type="entry name" value="Winged helix-like DNA-binding domain superfamily/Winged helix DNA-binding domain"/>
    <property type="match status" value="1"/>
</dbReference>
<dbReference type="InterPro" id="IPR002577">
    <property type="entry name" value="HTH_HxlR"/>
</dbReference>
<keyword evidence="6" id="KW-1185">Reference proteome</keyword>
<dbReference type="InterPro" id="IPR036388">
    <property type="entry name" value="WH-like_DNA-bd_sf"/>
</dbReference>
<dbReference type="Proteomes" id="UP000199138">
    <property type="component" value="Unassembled WGS sequence"/>
</dbReference>
<evidence type="ECO:0000256" key="2">
    <source>
        <dbReference type="ARBA" id="ARBA00023125"/>
    </source>
</evidence>
<organism evidence="5 6">
    <name type="scientific">Pustulibacterium marinum</name>
    <dbReference type="NCBI Taxonomy" id="1224947"/>
    <lineage>
        <taxon>Bacteria</taxon>
        <taxon>Pseudomonadati</taxon>
        <taxon>Bacteroidota</taxon>
        <taxon>Flavobacteriia</taxon>
        <taxon>Flavobacteriales</taxon>
        <taxon>Flavobacteriaceae</taxon>
        <taxon>Pustulibacterium</taxon>
    </lineage>
</organism>
<keyword evidence="2" id="KW-0238">DNA-binding</keyword>
<evidence type="ECO:0000313" key="5">
    <source>
        <dbReference type="EMBL" id="SFU69694.1"/>
    </source>
</evidence>
<dbReference type="AlphaFoldDB" id="A0A1I7IA17"/>
<dbReference type="OrthoDB" id="9797599at2"/>
<evidence type="ECO:0000313" key="6">
    <source>
        <dbReference type="Proteomes" id="UP000199138"/>
    </source>
</evidence>
<name>A0A1I7IA17_9FLAO</name>
<feature type="domain" description="HTH hxlR-type" evidence="4">
    <location>
        <begin position="12"/>
        <end position="110"/>
    </location>
</feature>
<dbReference type="GO" id="GO:0003677">
    <property type="term" value="F:DNA binding"/>
    <property type="evidence" value="ECO:0007669"/>
    <property type="project" value="UniProtKB-KW"/>
</dbReference>